<keyword evidence="5" id="KW-1185">Reference proteome</keyword>
<dbReference type="CDD" id="cd04301">
    <property type="entry name" value="NAT_SF"/>
    <property type="match status" value="1"/>
</dbReference>
<dbReference type="InterPro" id="IPR016181">
    <property type="entry name" value="Acyl_CoA_acyltransferase"/>
</dbReference>
<dbReference type="AlphaFoldDB" id="A0A075R5I7"/>
<protein>
    <submittedName>
        <fullName evidence="4">TDP-fucosamine acetyltransferase</fullName>
    </submittedName>
</protein>
<dbReference type="InterPro" id="IPR000182">
    <property type="entry name" value="GNAT_dom"/>
</dbReference>
<dbReference type="Gene3D" id="3.40.630.30">
    <property type="match status" value="1"/>
</dbReference>
<dbReference type="EMBL" id="CP007806">
    <property type="protein sequence ID" value="AIG26433.1"/>
    <property type="molecule type" value="Genomic_DNA"/>
</dbReference>
<proteinExistence type="predicted"/>
<dbReference type="PROSITE" id="PS51186">
    <property type="entry name" value="GNAT"/>
    <property type="match status" value="1"/>
</dbReference>
<accession>A0A075R5I7</accession>
<dbReference type="PANTHER" id="PTHR43420">
    <property type="entry name" value="ACETYLTRANSFERASE"/>
    <property type="match status" value="1"/>
</dbReference>
<dbReference type="eggNOG" id="COG0456">
    <property type="taxonomic scope" value="Bacteria"/>
</dbReference>
<name>A0A075R5I7_BRELA</name>
<dbReference type="HOGENOM" id="CLU_095996_0_0_9"/>
<dbReference type="Pfam" id="PF00583">
    <property type="entry name" value="Acetyltransf_1"/>
    <property type="match status" value="1"/>
</dbReference>
<reference evidence="4 5" key="1">
    <citation type="journal article" date="2011" name="J. Bacteriol.">
        <title>Genome sequence of Brevibacillus laterosporus LMG 15441, a pathogen of invertebrates.</title>
        <authorList>
            <person name="Djukic M."/>
            <person name="Poehlein A."/>
            <person name="Thurmer A."/>
            <person name="Daniel R."/>
        </authorList>
    </citation>
    <scope>NUCLEOTIDE SEQUENCE [LARGE SCALE GENOMIC DNA]</scope>
    <source>
        <strain evidence="4 5">LMG 15441</strain>
    </source>
</reference>
<evidence type="ECO:0000256" key="1">
    <source>
        <dbReference type="ARBA" id="ARBA00022679"/>
    </source>
</evidence>
<dbReference type="RefSeq" id="WP_003337292.1">
    <property type="nucleotide sequence ID" value="NZ_CP007806.1"/>
</dbReference>
<keyword evidence="2" id="KW-0012">Acyltransferase</keyword>
<dbReference type="SUPFAM" id="SSF55729">
    <property type="entry name" value="Acyl-CoA N-acyltransferases (Nat)"/>
    <property type="match status" value="1"/>
</dbReference>
<organism evidence="4 5">
    <name type="scientific">Brevibacillus laterosporus LMG 15441</name>
    <dbReference type="NCBI Taxonomy" id="1042163"/>
    <lineage>
        <taxon>Bacteria</taxon>
        <taxon>Bacillati</taxon>
        <taxon>Bacillota</taxon>
        <taxon>Bacilli</taxon>
        <taxon>Bacillales</taxon>
        <taxon>Paenibacillaceae</taxon>
        <taxon>Brevibacillus</taxon>
    </lineage>
</organism>
<evidence type="ECO:0000259" key="3">
    <source>
        <dbReference type="PROSITE" id="PS51186"/>
    </source>
</evidence>
<feature type="domain" description="N-acetyltransferase" evidence="3">
    <location>
        <begin position="31"/>
        <end position="179"/>
    </location>
</feature>
<dbReference type="KEGG" id="blr:BRLA_c021120"/>
<evidence type="ECO:0000313" key="5">
    <source>
        <dbReference type="Proteomes" id="UP000005850"/>
    </source>
</evidence>
<dbReference type="STRING" id="1042163.BRLA_c021120"/>
<gene>
    <name evidence="4" type="ORF">BRLA_c021120</name>
</gene>
<evidence type="ECO:0000256" key="2">
    <source>
        <dbReference type="ARBA" id="ARBA00023315"/>
    </source>
</evidence>
<dbReference type="Proteomes" id="UP000005850">
    <property type="component" value="Chromosome"/>
</dbReference>
<sequence length="179" mass="21006">MLQIVKLNKEDYPNGKVITYQYQSDYYYDVRMISSERGWSVDLSVEKFEKTFQKKELGNLFDDDKDELECYAALRDNREVGIITIAYASWNQSCVIWDLYVNEECKRQGIGRELIRFACKRAKELNSRMITLETQTSNHPAIQFYLACGFTFIGLNVMSYSNQDIEKKEVRIELAQSLK</sequence>
<keyword evidence="1 4" id="KW-0808">Transferase</keyword>
<evidence type="ECO:0000313" key="4">
    <source>
        <dbReference type="EMBL" id="AIG26433.1"/>
    </source>
</evidence>
<dbReference type="InterPro" id="IPR050680">
    <property type="entry name" value="YpeA/RimI_acetyltransf"/>
</dbReference>
<dbReference type="GO" id="GO:0016747">
    <property type="term" value="F:acyltransferase activity, transferring groups other than amino-acyl groups"/>
    <property type="evidence" value="ECO:0007669"/>
    <property type="project" value="InterPro"/>
</dbReference>